<dbReference type="EMBL" id="CP020918">
    <property type="protein sequence ID" value="AWG23063.1"/>
    <property type="molecule type" value="Genomic_DNA"/>
</dbReference>
<reference evidence="4 5" key="1">
    <citation type="submission" date="2017-04" db="EMBL/GenBank/DDBJ databases">
        <title>Compelte genome sequence of WV33.</title>
        <authorList>
            <person name="Lee P.C."/>
        </authorList>
    </citation>
    <scope>NUCLEOTIDE SEQUENCE [LARGE SCALE GENOMIC DNA]</scope>
    <source>
        <strain evidence="4 5">WV33</strain>
    </source>
</reference>
<evidence type="ECO:0000313" key="4">
    <source>
        <dbReference type="EMBL" id="AWG23063.1"/>
    </source>
</evidence>
<accession>A0A2S1LH39</accession>
<keyword evidence="3" id="KW-0732">Signal</keyword>
<dbReference type="AlphaFoldDB" id="A0A2S1LH39"/>
<keyword evidence="2" id="KW-0472">Membrane</keyword>
<dbReference type="RefSeq" id="WP_108741969.1">
    <property type="nucleotide sequence ID" value="NZ_CP020918.1"/>
</dbReference>
<dbReference type="Proteomes" id="UP000244527">
    <property type="component" value="Chromosome"/>
</dbReference>
<feature type="chain" id="PRO_5015651474" evidence="3">
    <location>
        <begin position="30"/>
        <end position="84"/>
    </location>
</feature>
<feature type="signal peptide" evidence="3">
    <location>
        <begin position="1"/>
        <end position="29"/>
    </location>
</feature>
<evidence type="ECO:0000256" key="2">
    <source>
        <dbReference type="SAM" id="Phobius"/>
    </source>
</evidence>
<evidence type="ECO:0000313" key="5">
    <source>
        <dbReference type="Proteomes" id="UP000244527"/>
    </source>
</evidence>
<keyword evidence="2" id="KW-1133">Transmembrane helix</keyword>
<evidence type="ECO:0000256" key="1">
    <source>
        <dbReference type="SAM" id="MobiDB-lite"/>
    </source>
</evidence>
<proteinExistence type="predicted"/>
<sequence length="84" mass="9537">MFKKKNINKIKKDVFYFVLLVLCSTSTFAQEDPSGWDPSSARYYNPEGAPSDDDPVGLPIDDHIWVLLMLALSLGVYKVKLEEK</sequence>
<evidence type="ECO:0000256" key="3">
    <source>
        <dbReference type="SAM" id="SignalP"/>
    </source>
</evidence>
<keyword evidence="5" id="KW-1185">Reference proteome</keyword>
<feature type="region of interest" description="Disordered" evidence="1">
    <location>
        <begin position="29"/>
        <end position="55"/>
    </location>
</feature>
<gene>
    <name evidence="4" type="ORF">FFWV33_16800</name>
</gene>
<dbReference type="KEGG" id="ffa:FFWV33_16800"/>
<organism evidence="4 5">
    <name type="scientific">Flavobacterium faecale</name>
    <dbReference type="NCBI Taxonomy" id="1355330"/>
    <lineage>
        <taxon>Bacteria</taxon>
        <taxon>Pseudomonadati</taxon>
        <taxon>Bacteroidota</taxon>
        <taxon>Flavobacteriia</taxon>
        <taxon>Flavobacteriales</taxon>
        <taxon>Flavobacteriaceae</taxon>
        <taxon>Flavobacterium</taxon>
    </lineage>
</organism>
<name>A0A2S1LH39_9FLAO</name>
<keyword evidence="2" id="KW-0812">Transmembrane</keyword>
<feature type="transmembrane region" description="Helical" evidence="2">
    <location>
        <begin position="63"/>
        <end position="79"/>
    </location>
</feature>
<protein>
    <submittedName>
        <fullName evidence="4">Uncharacterized protein</fullName>
    </submittedName>
</protein>